<dbReference type="Pfam" id="PF00005">
    <property type="entry name" value="ABC_tran"/>
    <property type="match status" value="1"/>
</dbReference>
<dbReference type="SMART" id="SM00382">
    <property type="entry name" value="AAA"/>
    <property type="match status" value="1"/>
</dbReference>
<dbReference type="Gene3D" id="1.20.1560.10">
    <property type="entry name" value="ABC transporter type 1, transmembrane domain"/>
    <property type="match status" value="1"/>
</dbReference>
<keyword evidence="6 7" id="KW-0472">Membrane</keyword>
<dbReference type="PANTHER" id="PTHR43394">
    <property type="entry name" value="ATP-DEPENDENT PERMEASE MDL1, MITOCHONDRIAL"/>
    <property type="match status" value="1"/>
</dbReference>
<dbReference type="GO" id="GO:0016491">
    <property type="term" value="F:oxidoreductase activity"/>
    <property type="evidence" value="ECO:0007669"/>
    <property type="project" value="UniProtKB-KW"/>
</dbReference>
<dbReference type="InterPro" id="IPR039421">
    <property type="entry name" value="Type_1_exporter"/>
</dbReference>
<dbReference type="InterPro" id="IPR011527">
    <property type="entry name" value="ABC1_TM_dom"/>
</dbReference>
<feature type="transmembrane region" description="Helical" evidence="7">
    <location>
        <begin position="59"/>
        <end position="86"/>
    </location>
</feature>
<evidence type="ECO:0000256" key="2">
    <source>
        <dbReference type="ARBA" id="ARBA00022692"/>
    </source>
</evidence>
<keyword evidence="5 7" id="KW-1133">Transmembrane helix</keyword>
<accession>A0ABT3X127</accession>
<evidence type="ECO:0000256" key="1">
    <source>
        <dbReference type="ARBA" id="ARBA00004651"/>
    </source>
</evidence>
<dbReference type="SUPFAM" id="SSF90123">
    <property type="entry name" value="ABC transporter transmembrane region"/>
    <property type="match status" value="1"/>
</dbReference>
<keyword evidence="2 7" id="KW-0812">Transmembrane</keyword>
<dbReference type="SUPFAM" id="SSF52540">
    <property type="entry name" value="P-loop containing nucleoside triphosphate hydrolases"/>
    <property type="match status" value="1"/>
</dbReference>
<feature type="domain" description="ABC transporter" evidence="8">
    <location>
        <begin position="336"/>
        <end position="571"/>
    </location>
</feature>
<feature type="domain" description="ABC transmembrane type-1" evidence="9">
    <location>
        <begin position="19"/>
        <end position="303"/>
    </location>
</feature>
<dbReference type="PROSITE" id="PS50929">
    <property type="entry name" value="ABC_TM1F"/>
    <property type="match status" value="1"/>
</dbReference>
<keyword evidence="11" id="KW-1185">Reference proteome</keyword>
<name>A0ABT3X127_9BACL</name>
<dbReference type="InterPro" id="IPR003593">
    <property type="entry name" value="AAA+_ATPase"/>
</dbReference>
<dbReference type="RefSeq" id="WP_267150913.1">
    <property type="nucleotide sequence ID" value="NZ_JAPMLT010000002.1"/>
</dbReference>
<proteinExistence type="predicted"/>
<comment type="subcellular location">
    <subcellularLocation>
        <location evidence="1">Cell membrane</location>
        <topology evidence="1">Multi-pass membrane protein</topology>
    </subcellularLocation>
</comment>
<feature type="transmembrane region" description="Helical" evidence="7">
    <location>
        <begin position="20"/>
        <end position="39"/>
    </location>
</feature>
<dbReference type="GO" id="GO:0016740">
    <property type="term" value="F:transferase activity"/>
    <property type="evidence" value="ECO:0007669"/>
    <property type="project" value="UniProtKB-KW"/>
</dbReference>
<evidence type="ECO:0000313" key="11">
    <source>
        <dbReference type="Proteomes" id="UP001208017"/>
    </source>
</evidence>
<evidence type="ECO:0000256" key="5">
    <source>
        <dbReference type="ARBA" id="ARBA00022989"/>
    </source>
</evidence>
<sequence>MSIYKDLLWYFKMEKKSYAIGVMTLLMVSLLNLIAPYVIGVIVDEIAGATLTGEALVKWMGLILAAALAIYVLRFVWRIFIFGAAFRLSRLLRNRLYQHFTKQSPQFYHKRRTGDLMAHATNDISAIELTAGDGVLTLVDSISMGGAVVIAMAFTISWELTLVALLPMPFMAFATSRYGAMLHQRFHKAQEAFSDINDKVQENVSGVRVVKAFGQEEPEQGEFADLAEQAARKNISVARIDALFDPTISMVVASSFFLAVAYGSTLVVKEEITIGQLTQFTALLGHLIWPMLAFGWLFNIVERGRASWDRVSALLAVEPDVTDRDGARDETPSGDVTFDIAAFAYPEKETAALTDIRVELKRGQTLGLVGKTGSGKTTLLKLLLREFDLQDGDLRIGGTSIYEYKLNALRDAIGYVPQDHFLFSATIAENIAFGRPDATMEEIHAAARLAVIHEDILRFEDGYGTVVGERGVTLSGGQKQRISIARALLMNPEVLILDDSLSAVDAKTEQAILDALQAERADKTTLISAHRLSAIEHADLILVLEDGRIAERGTHGELIEQGGWYAEMHRRQQLESLVAEGGNAHGVPTSDRVYEATQ</sequence>
<comment type="caution">
    <text evidence="10">The sequence shown here is derived from an EMBL/GenBank/DDBJ whole genome shotgun (WGS) entry which is preliminary data.</text>
</comment>
<dbReference type="InterPro" id="IPR003439">
    <property type="entry name" value="ABC_transporter-like_ATP-bd"/>
</dbReference>
<evidence type="ECO:0000313" key="10">
    <source>
        <dbReference type="EMBL" id="MCX7569682.1"/>
    </source>
</evidence>
<dbReference type="InterPro" id="IPR036640">
    <property type="entry name" value="ABC1_TM_sf"/>
</dbReference>
<evidence type="ECO:0000256" key="3">
    <source>
        <dbReference type="ARBA" id="ARBA00022741"/>
    </source>
</evidence>
<dbReference type="EMBL" id="JAPMLT010000002">
    <property type="protein sequence ID" value="MCX7569682.1"/>
    <property type="molecule type" value="Genomic_DNA"/>
</dbReference>
<dbReference type="InterPro" id="IPR027417">
    <property type="entry name" value="P-loop_NTPase"/>
</dbReference>
<protein>
    <submittedName>
        <fullName evidence="10">ABC transporter transmembrane domain-containing protein</fullName>
    </submittedName>
</protein>
<feature type="transmembrane region" description="Helical" evidence="7">
    <location>
        <begin position="135"/>
        <end position="156"/>
    </location>
</feature>
<evidence type="ECO:0000259" key="9">
    <source>
        <dbReference type="PROSITE" id="PS50929"/>
    </source>
</evidence>
<dbReference type="InterPro" id="IPR017871">
    <property type="entry name" value="ABC_transporter-like_CS"/>
</dbReference>
<dbReference type="Pfam" id="PF00664">
    <property type="entry name" value="ABC_membrane"/>
    <property type="match status" value="1"/>
</dbReference>
<keyword evidence="10" id="KW-0808">Transferase</keyword>
<feature type="transmembrane region" description="Helical" evidence="7">
    <location>
        <begin position="282"/>
        <end position="301"/>
    </location>
</feature>
<keyword evidence="3" id="KW-0547">Nucleotide-binding</keyword>
<evidence type="ECO:0000256" key="6">
    <source>
        <dbReference type="ARBA" id="ARBA00023136"/>
    </source>
</evidence>
<reference evidence="10 11" key="1">
    <citation type="submission" date="2022-11" db="EMBL/GenBank/DDBJ databases">
        <title>Study of microbial diversity in lake waters.</title>
        <authorList>
            <person name="Zhang J."/>
        </authorList>
    </citation>
    <scope>NUCLEOTIDE SEQUENCE [LARGE SCALE GENOMIC DNA]</scope>
    <source>
        <strain evidence="10 11">DT12</strain>
    </source>
</reference>
<dbReference type="PROSITE" id="PS50893">
    <property type="entry name" value="ABC_TRANSPORTER_2"/>
    <property type="match status" value="1"/>
</dbReference>
<dbReference type="Gene3D" id="3.40.50.300">
    <property type="entry name" value="P-loop containing nucleotide triphosphate hydrolases"/>
    <property type="match status" value="1"/>
</dbReference>
<evidence type="ECO:0000256" key="4">
    <source>
        <dbReference type="ARBA" id="ARBA00022840"/>
    </source>
</evidence>
<gene>
    <name evidence="10" type="ORF">OS242_06870</name>
</gene>
<evidence type="ECO:0000256" key="7">
    <source>
        <dbReference type="SAM" id="Phobius"/>
    </source>
</evidence>
<feature type="transmembrane region" description="Helical" evidence="7">
    <location>
        <begin position="242"/>
        <end position="262"/>
    </location>
</feature>
<dbReference type="Proteomes" id="UP001208017">
    <property type="component" value="Unassembled WGS sequence"/>
</dbReference>
<organism evidence="10 11">
    <name type="scientific">Tumebacillus lacus</name>
    <dbReference type="NCBI Taxonomy" id="2995335"/>
    <lineage>
        <taxon>Bacteria</taxon>
        <taxon>Bacillati</taxon>
        <taxon>Bacillota</taxon>
        <taxon>Bacilli</taxon>
        <taxon>Bacillales</taxon>
        <taxon>Alicyclobacillaceae</taxon>
        <taxon>Tumebacillus</taxon>
    </lineage>
</organism>
<dbReference type="CDD" id="cd18541">
    <property type="entry name" value="ABC_6TM_TmrB_like"/>
    <property type="match status" value="1"/>
</dbReference>
<dbReference type="PANTHER" id="PTHR43394:SF1">
    <property type="entry name" value="ATP-BINDING CASSETTE SUB-FAMILY B MEMBER 10, MITOCHONDRIAL"/>
    <property type="match status" value="1"/>
</dbReference>
<keyword evidence="10" id="KW-0560">Oxidoreductase</keyword>
<keyword evidence="4" id="KW-0067">ATP-binding</keyword>
<evidence type="ECO:0000259" key="8">
    <source>
        <dbReference type="PROSITE" id="PS50893"/>
    </source>
</evidence>
<dbReference type="PROSITE" id="PS00211">
    <property type="entry name" value="ABC_TRANSPORTER_1"/>
    <property type="match status" value="1"/>
</dbReference>